<gene>
    <name evidence="1" type="ORF">F383_20323</name>
</gene>
<protein>
    <submittedName>
        <fullName evidence="1">Uncharacterized protein</fullName>
    </submittedName>
</protein>
<name>A0A0B0NKS2_GOSAR</name>
<proteinExistence type="predicted"/>
<dbReference type="Proteomes" id="UP000032142">
    <property type="component" value="Unassembled WGS sequence"/>
</dbReference>
<dbReference type="EMBL" id="KN399575">
    <property type="protein sequence ID" value="KHG13430.1"/>
    <property type="molecule type" value="Genomic_DNA"/>
</dbReference>
<accession>A0A0B0NKS2</accession>
<dbReference type="AlphaFoldDB" id="A0A0B0NKS2"/>
<organism evidence="1 2">
    <name type="scientific">Gossypium arboreum</name>
    <name type="common">Tree cotton</name>
    <name type="synonym">Gossypium nanking</name>
    <dbReference type="NCBI Taxonomy" id="29729"/>
    <lineage>
        <taxon>Eukaryota</taxon>
        <taxon>Viridiplantae</taxon>
        <taxon>Streptophyta</taxon>
        <taxon>Embryophyta</taxon>
        <taxon>Tracheophyta</taxon>
        <taxon>Spermatophyta</taxon>
        <taxon>Magnoliopsida</taxon>
        <taxon>eudicotyledons</taxon>
        <taxon>Gunneridae</taxon>
        <taxon>Pentapetalae</taxon>
        <taxon>rosids</taxon>
        <taxon>malvids</taxon>
        <taxon>Malvales</taxon>
        <taxon>Malvaceae</taxon>
        <taxon>Malvoideae</taxon>
        <taxon>Gossypium</taxon>
    </lineage>
</organism>
<keyword evidence="2" id="KW-1185">Reference proteome</keyword>
<evidence type="ECO:0000313" key="2">
    <source>
        <dbReference type="Proteomes" id="UP000032142"/>
    </source>
</evidence>
<sequence>MPVWTKIGYLQSHFSTLFLHTYTSINCNILQLNRQPIHNISYRY</sequence>
<reference evidence="2" key="1">
    <citation type="submission" date="2014-09" db="EMBL/GenBank/DDBJ databases">
        <authorList>
            <person name="Mudge J."/>
            <person name="Ramaraj T."/>
            <person name="Lindquist I.E."/>
            <person name="Bharti A.K."/>
            <person name="Sundararajan A."/>
            <person name="Cameron C.T."/>
            <person name="Woodward J.E."/>
            <person name="May G.D."/>
            <person name="Brubaker C."/>
            <person name="Broadhvest J."/>
            <person name="Wilkins T.A."/>
        </authorList>
    </citation>
    <scope>NUCLEOTIDE SEQUENCE</scope>
    <source>
        <strain evidence="2">cv. AKA8401</strain>
    </source>
</reference>
<evidence type="ECO:0000313" key="1">
    <source>
        <dbReference type="EMBL" id="KHG13430.1"/>
    </source>
</evidence>